<evidence type="ECO:0000256" key="2">
    <source>
        <dbReference type="ARBA" id="ARBA00022741"/>
    </source>
</evidence>
<dbReference type="EC" id="3.1.-.-" evidence="6 7"/>
<dbReference type="SUPFAM" id="SSF52540">
    <property type="entry name" value="P-loop containing nucleoside triphosphate hydrolases"/>
    <property type="match status" value="2"/>
</dbReference>
<dbReference type="Gene3D" id="3.40.50.300">
    <property type="entry name" value="P-loop containing nucleotide triphosphate hydrolases"/>
    <property type="match status" value="2"/>
</dbReference>
<evidence type="ECO:0000259" key="9">
    <source>
        <dbReference type="PROSITE" id="PS51194"/>
    </source>
</evidence>
<comment type="caution">
    <text evidence="6">Lacks conserved residue(s) required for the propagation of feature annotation.</text>
</comment>
<keyword evidence="11" id="KW-1185">Reference proteome</keyword>
<dbReference type="PROSITE" id="PS51194">
    <property type="entry name" value="HELICASE_CTER"/>
    <property type="match status" value="1"/>
</dbReference>
<evidence type="ECO:0000313" key="11">
    <source>
        <dbReference type="Proteomes" id="UP001465426"/>
    </source>
</evidence>
<dbReference type="InterPro" id="IPR006555">
    <property type="entry name" value="ATP-dep_Helicase_C"/>
</dbReference>
<dbReference type="Pfam" id="PF00929">
    <property type="entry name" value="RNase_T"/>
    <property type="match status" value="1"/>
</dbReference>
<dbReference type="InterPro" id="IPR014013">
    <property type="entry name" value="Helic_SF1/SF2_ATP-bd_DinG/Rad3"/>
</dbReference>
<dbReference type="Pfam" id="PF13307">
    <property type="entry name" value="Helicase_C_2"/>
    <property type="match status" value="1"/>
</dbReference>
<name>A0ABV1EV67_9BACI</name>
<dbReference type="SMART" id="SM00487">
    <property type="entry name" value="DEXDc"/>
    <property type="match status" value="1"/>
</dbReference>
<feature type="domain" description="Helicase ATP-binding" evidence="8">
    <location>
        <begin position="248"/>
        <end position="511"/>
    </location>
</feature>
<dbReference type="NCBIfam" id="TIGR01407">
    <property type="entry name" value="dinG_rel"/>
    <property type="match status" value="1"/>
</dbReference>
<evidence type="ECO:0000256" key="6">
    <source>
        <dbReference type="HAMAP-Rule" id="MF_02206"/>
    </source>
</evidence>
<dbReference type="InterPro" id="IPR036397">
    <property type="entry name" value="RNaseH_sf"/>
</dbReference>
<dbReference type="SMART" id="SM00491">
    <property type="entry name" value="HELICc2"/>
    <property type="match status" value="1"/>
</dbReference>
<evidence type="ECO:0000256" key="1">
    <source>
        <dbReference type="ARBA" id="ARBA00022722"/>
    </source>
</evidence>
<dbReference type="PANTHER" id="PTHR11472:SF34">
    <property type="entry name" value="REGULATOR OF TELOMERE ELONGATION HELICASE 1"/>
    <property type="match status" value="1"/>
</dbReference>
<evidence type="ECO:0000313" key="10">
    <source>
        <dbReference type="EMBL" id="MEQ2464988.1"/>
    </source>
</evidence>
<organism evidence="10 11">
    <name type="scientific">Niallia hominis</name>
    <dbReference type="NCBI Taxonomy" id="3133173"/>
    <lineage>
        <taxon>Bacteria</taxon>
        <taxon>Bacillati</taxon>
        <taxon>Bacillota</taxon>
        <taxon>Bacilli</taxon>
        <taxon>Bacillales</taxon>
        <taxon>Bacillaceae</taxon>
        <taxon>Niallia</taxon>
    </lineage>
</organism>
<comment type="function">
    <text evidence="6 7">3'-5' exonuclease.</text>
</comment>
<dbReference type="Proteomes" id="UP001465426">
    <property type="component" value="Unassembled WGS sequence"/>
</dbReference>
<evidence type="ECO:0000256" key="7">
    <source>
        <dbReference type="RuleBase" id="RU364106"/>
    </source>
</evidence>
<proteinExistence type="inferred from homology"/>
<evidence type="ECO:0000259" key="8">
    <source>
        <dbReference type="PROSITE" id="PS51193"/>
    </source>
</evidence>
<dbReference type="InterPro" id="IPR027417">
    <property type="entry name" value="P-loop_NTPase"/>
</dbReference>
<sequence length="927" mass="106456">MSNKFVVVDLETNGNSPRKGDRIIQFAAVVIENGKIVEEYSSLLNPLQPISPFIEELTGITDEMVETAPIFDEVAEKIVSLLEEAYFVAHNVLFDLSFLNEELEQAGFKQFYGPILDTVELARILYPTADSYKLTDLAAQEGIVHSRPHQADSDAYVTAELLLLLLEKLNVLPQVTTKQLEFLSSSLKSDLDIYLQALIQEKQSKIEYIRDDWEIYRGLTIKRLPSNLIVDQRKDCSVSFDMEKMEQRMRDTFPFYQRRDGQLEMMKVVHQALSDNRHGLIEAGTGVGKSLGYLVPAAYFSIANKQQVIVSTFTTQLQEQLFHKDLPLLKSILPFPITYTLLKGRNHYISLDKFEVSLKEQEDNYDIILTKMQILIWLTETETGDKDELNLTSGGSNYWEKIKNDGNFSLPISKEWASKDFYRRTRNAAQKANMIITNHALLLKDLTAGQRLLPSYEYVIVDEGHHFEKTTTKHFGFRFSYIAVRLSINAIGTTDQKQLMFHLENLLGESNIHQKWEFNQFILGLHDELDELFRAVLRYAKKTNQPRRDGRGSYRLKTNSGMGDWNAVKSVAERIIFLWKDGREVLVKKIQRLKEQGRKFSASQMLIVERIESILNDWYIYINHLREMFLRVGDNIAWLETDAKNYPNNAVIYTQPTSVAETLQNNFFNKKKSVVFTSATITVNNSFEYYAKGLGLGNSQLEVQINSPFDYEKQVQLLIPTDVPEVNSVSLNDYVTTIGEQIIHIAQATKGRMLILFTANDMLKKTYDYMKESGCLEEYAILAQGITNGSRMRLTRNFQRYDKAILLGTNSFWEGIDIPGEDLTCLIIVRLPFSSPEDPLTEAKNELIKNKGGNPFIENSLPEAVLRFKQGFGRLIRTEEDKGFIIVFDRRIVTTTYGETFLKSIPTVPIKQQNSQEMVKFIKSWLK</sequence>
<feature type="binding site" evidence="6">
    <location>
        <begin position="283"/>
        <end position="290"/>
    </location>
    <ligand>
        <name>ATP</name>
        <dbReference type="ChEBI" id="CHEBI:30616"/>
    </ligand>
</feature>
<reference evidence="10 11" key="1">
    <citation type="submission" date="2024-03" db="EMBL/GenBank/DDBJ databases">
        <title>Human intestinal bacterial collection.</title>
        <authorList>
            <person name="Pauvert C."/>
            <person name="Hitch T.C.A."/>
            <person name="Clavel T."/>
        </authorList>
    </citation>
    <scope>NUCLEOTIDE SEQUENCE [LARGE SCALE GENOMIC DNA]</scope>
    <source>
        <strain evidence="10 11">CLA-SR-H024</strain>
    </source>
</reference>
<dbReference type="PANTHER" id="PTHR11472">
    <property type="entry name" value="DNA REPAIR DEAD HELICASE RAD3/XP-D SUBFAMILY MEMBER"/>
    <property type="match status" value="1"/>
</dbReference>
<dbReference type="EMBL" id="JBBMFN010000006">
    <property type="protein sequence ID" value="MEQ2464988.1"/>
    <property type="molecule type" value="Genomic_DNA"/>
</dbReference>
<dbReference type="PROSITE" id="PS51193">
    <property type="entry name" value="HELICASE_ATP_BIND_2"/>
    <property type="match status" value="1"/>
</dbReference>
<dbReference type="GO" id="GO:0016787">
    <property type="term" value="F:hydrolase activity"/>
    <property type="evidence" value="ECO:0007669"/>
    <property type="project" value="UniProtKB-KW"/>
</dbReference>
<keyword evidence="2 6" id="KW-0547">Nucleotide-binding</keyword>
<dbReference type="Gene3D" id="3.30.420.10">
    <property type="entry name" value="Ribonuclease H-like superfamily/Ribonuclease H"/>
    <property type="match status" value="1"/>
</dbReference>
<keyword evidence="3 6" id="KW-0378">Hydrolase</keyword>
<evidence type="ECO:0000256" key="3">
    <source>
        <dbReference type="ARBA" id="ARBA00022801"/>
    </source>
</evidence>
<dbReference type="GO" id="GO:0003678">
    <property type="term" value="F:DNA helicase activity"/>
    <property type="evidence" value="ECO:0007669"/>
    <property type="project" value="UniProtKB-EC"/>
</dbReference>
<protein>
    <recommendedName>
        <fullName evidence="6 7">3'-5' exonuclease DinG</fullName>
        <ecNumber evidence="6 7">3.1.-.-</ecNumber>
    </recommendedName>
</protein>
<dbReference type="RefSeq" id="WP_349204387.1">
    <property type="nucleotide sequence ID" value="NZ_JBBMFN010000006.1"/>
</dbReference>
<evidence type="ECO:0000256" key="5">
    <source>
        <dbReference type="ARBA" id="ARBA00022840"/>
    </source>
</evidence>
<dbReference type="NCBIfam" id="TIGR00573">
    <property type="entry name" value="dnaq"/>
    <property type="match status" value="1"/>
</dbReference>
<accession>A0ABV1EV67</accession>
<dbReference type="InterPro" id="IPR045028">
    <property type="entry name" value="DinG/Rad3-like"/>
</dbReference>
<keyword evidence="5 6" id="KW-0067">ATP-binding</keyword>
<dbReference type="SUPFAM" id="SSF53098">
    <property type="entry name" value="Ribonuclease H-like"/>
    <property type="match status" value="1"/>
</dbReference>
<dbReference type="InterPro" id="IPR006054">
    <property type="entry name" value="DnaQ"/>
</dbReference>
<dbReference type="SMART" id="SM00479">
    <property type="entry name" value="EXOIII"/>
    <property type="match status" value="1"/>
</dbReference>
<feature type="domain" description="Helicase C-terminal" evidence="9">
    <location>
        <begin position="730"/>
        <end position="916"/>
    </location>
</feature>
<comment type="caution">
    <text evidence="10">The sequence shown here is derived from an EMBL/GenBank/DDBJ whole genome shotgun (WGS) entry which is preliminary data.</text>
</comment>
<dbReference type="InterPro" id="IPR006310">
    <property type="entry name" value="DinG"/>
</dbReference>
<gene>
    <name evidence="6 7 10" type="primary">dinG</name>
    <name evidence="10" type="ORF">WMO63_04790</name>
</gene>
<comment type="similarity">
    <text evidence="6 7">Belongs to the helicase family. DinG subfamily. Type 2 sub-subfamily.</text>
</comment>
<evidence type="ECO:0000256" key="4">
    <source>
        <dbReference type="ARBA" id="ARBA00022839"/>
    </source>
</evidence>
<keyword evidence="1 6" id="KW-0540">Nuclease</keyword>
<keyword evidence="4 6" id="KW-0269">Exonuclease</keyword>
<dbReference type="InterPro" id="IPR013520">
    <property type="entry name" value="Ribonucl_H"/>
</dbReference>
<dbReference type="InterPro" id="IPR001650">
    <property type="entry name" value="Helicase_C-like"/>
</dbReference>
<dbReference type="InterPro" id="IPR014001">
    <property type="entry name" value="Helicase_ATP-bd"/>
</dbReference>
<keyword evidence="10" id="KW-0347">Helicase</keyword>
<dbReference type="CDD" id="cd06127">
    <property type="entry name" value="DEDDh"/>
    <property type="match status" value="1"/>
</dbReference>
<dbReference type="NCBIfam" id="NF005981">
    <property type="entry name" value="PRK08074.1"/>
    <property type="match status" value="1"/>
</dbReference>
<dbReference type="InterPro" id="IPR012337">
    <property type="entry name" value="RNaseH-like_sf"/>
</dbReference>
<dbReference type="HAMAP" id="MF_02206">
    <property type="entry name" value="DinG_exonucl"/>
    <property type="match status" value="1"/>
</dbReference>